<feature type="binding site" evidence="7">
    <location>
        <position position="891"/>
    </location>
    <ligand>
        <name>Zn(2+)</name>
        <dbReference type="ChEBI" id="CHEBI:29105"/>
        <label>2</label>
    </ligand>
</feature>
<dbReference type="InterPro" id="IPR038120">
    <property type="entry name" value="Rpb1_funnel_sf"/>
</dbReference>
<feature type="binding site" evidence="7">
    <location>
        <position position="894"/>
    </location>
    <ligand>
        <name>Zn(2+)</name>
        <dbReference type="ChEBI" id="CHEBI:29105"/>
        <label>2</label>
    </ligand>
</feature>
<dbReference type="PANTHER" id="PTHR19376:SF54">
    <property type="entry name" value="DNA-DIRECTED RNA POLYMERASE SUBUNIT BETA"/>
    <property type="match status" value="1"/>
</dbReference>
<evidence type="ECO:0000256" key="7">
    <source>
        <dbReference type="HAMAP-Rule" id="MF_01322"/>
    </source>
</evidence>
<dbReference type="Gene3D" id="1.10.274.100">
    <property type="entry name" value="RNA polymerase Rpb1, domain 3"/>
    <property type="match status" value="2"/>
</dbReference>
<feature type="binding site" evidence="7">
    <location>
        <position position="85"/>
    </location>
    <ligand>
        <name>Zn(2+)</name>
        <dbReference type="ChEBI" id="CHEBI:29105"/>
        <label>1</label>
    </ligand>
</feature>
<name>A0A532UZP5_UNCL8</name>
<proteinExistence type="inferred from homology"/>
<comment type="catalytic activity">
    <reaction evidence="6 7 8">
        <text>RNA(n) + a ribonucleoside 5'-triphosphate = RNA(n+1) + diphosphate</text>
        <dbReference type="Rhea" id="RHEA:21248"/>
        <dbReference type="Rhea" id="RHEA-COMP:14527"/>
        <dbReference type="Rhea" id="RHEA-COMP:17342"/>
        <dbReference type="ChEBI" id="CHEBI:33019"/>
        <dbReference type="ChEBI" id="CHEBI:61557"/>
        <dbReference type="ChEBI" id="CHEBI:140395"/>
        <dbReference type="EC" id="2.7.7.6"/>
    </reaction>
</comment>
<dbReference type="GO" id="GO:0003899">
    <property type="term" value="F:DNA-directed RNA polymerase activity"/>
    <property type="evidence" value="ECO:0007669"/>
    <property type="project" value="UniProtKB-UniRule"/>
</dbReference>
<dbReference type="InterPro" id="IPR007081">
    <property type="entry name" value="RNA_pol_Rpb1_5"/>
</dbReference>
<feature type="binding site" evidence="7">
    <location>
        <position position="884"/>
    </location>
    <ligand>
        <name>Zn(2+)</name>
        <dbReference type="ChEBI" id="CHEBI:29105"/>
        <label>2</label>
    </ligand>
</feature>
<dbReference type="Pfam" id="PF04997">
    <property type="entry name" value="RNA_pol_Rpb1_1"/>
    <property type="match status" value="1"/>
</dbReference>
<evidence type="ECO:0000256" key="5">
    <source>
        <dbReference type="ARBA" id="ARBA00023163"/>
    </source>
</evidence>
<comment type="function">
    <text evidence="7 8">DNA-dependent RNA polymerase catalyzes the transcription of DNA into RNA using the four ribonucleoside triphosphates as substrates.</text>
</comment>
<dbReference type="InterPro" id="IPR006592">
    <property type="entry name" value="RNA_pol_N"/>
</dbReference>
<dbReference type="PANTHER" id="PTHR19376">
    <property type="entry name" value="DNA-DIRECTED RNA POLYMERASE"/>
    <property type="match status" value="1"/>
</dbReference>
<evidence type="ECO:0000256" key="1">
    <source>
        <dbReference type="ARBA" id="ARBA00022478"/>
    </source>
</evidence>
<dbReference type="Pfam" id="PF04983">
    <property type="entry name" value="RNA_pol_Rpb1_3"/>
    <property type="match status" value="1"/>
</dbReference>
<comment type="cofactor">
    <cofactor evidence="7">
        <name>Zn(2+)</name>
        <dbReference type="ChEBI" id="CHEBI:29105"/>
    </cofactor>
    <text evidence="7">Binds 2 Zn(2+) ions per subunit.</text>
</comment>
<keyword evidence="5 7" id="KW-0804">Transcription</keyword>
<dbReference type="InterPro" id="IPR007083">
    <property type="entry name" value="RNA_pol_Rpb1_4"/>
</dbReference>
<dbReference type="EC" id="2.7.7.6" evidence="7"/>
<keyword evidence="4 7" id="KW-0479">Metal-binding</keyword>
<feature type="compositionally biased region" description="Acidic residues" evidence="9">
    <location>
        <begin position="1443"/>
        <end position="1461"/>
    </location>
</feature>
<dbReference type="InterPro" id="IPR007080">
    <property type="entry name" value="RNA_pol_Rpb1_1"/>
</dbReference>
<dbReference type="GO" id="GO:0000428">
    <property type="term" value="C:DNA-directed RNA polymerase complex"/>
    <property type="evidence" value="ECO:0007669"/>
    <property type="project" value="UniProtKB-KW"/>
</dbReference>
<comment type="subunit">
    <text evidence="7">The RNAP catalytic core consists of 2 alpha, 1 beta, 1 beta' and 1 omega subunit. When a sigma factor is associated with the core the holoenzyme is formed, which can initiate transcription.</text>
</comment>
<reference evidence="11 12" key="1">
    <citation type="submission" date="2017-06" db="EMBL/GenBank/DDBJ databases">
        <title>Novel microbial phyla capable of carbon fixation and sulfur reduction in deep-sea sediments.</title>
        <authorList>
            <person name="Huang J."/>
            <person name="Baker B."/>
            <person name="Wang Y."/>
        </authorList>
    </citation>
    <scope>NUCLEOTIDE SEQUENCE [LARGE SCALE GENOMIC DNA]</scope>
    <source>
        <strain evidence="11">B3_LCP</strain>
    </source>
</reference>
<dbReference type="SMART" id="SM00663">
    <property type="entry name" value="RPOLA_N"/>
    <property type="match status" value="1"/>
</dbReference>
<dbReference type="InterPro" id="IPR007066">
    <property type="entry name" value="RNA_pol_Rpb1_3"/>
</dbReference>
<feature type="binding site" evidence="7">
    <location>
        <position position="810"/>
    </location>
    <ligand>
        <name>Zn(2+)</name>
        <dbReference type="ChEBI" id="CHEBI:29105"/>
        <label>2</label>
    </ligand>
</feature>
<dbReference type="Pfam" id="PF04998">
    <property type="entry name" value="RNA_pol_Rpb1_5"/>
    <property type="match status" value="1"/>
</dbReference>
<feature type="binding site" evidence="7">
    <location>
        <position position="472"/>
    </location>
    <ligand>
        <name>Mg(2+)</name>
        <dbReference type="ChEBI" id="CHEBI:18420"/>
    </ligand>
</feature>
<evidence type="ECO:0000256" key="3">
    <source>
        <dbReference type="ARBA" id="ARBA00022695"/>
    </source>
</evidence>
<dbReference type="Pfam" id="PF00623">
    <property type="entry name" value="RNA_pol_Rpb1_2"/>
    <property type="match status" value="2"/>
</dbReference>
<dbReference type="Pfam" id="PF05000">
    <property type="entry name" value="RNA_pol_Rpb1_4"/>
    <property type="match status" value="1"/>
</dbReference>
<protein>
    <recommendedName>
        <fullName evidence="7">DNA-directed RNA polymerase subunit beta'</fullName>
        <shortName evidence="7">RNAP subunit beta'</shortName>
        <ecNumber evidence="7">2.7.7.6</ecNumber>
    </recommendedName>
    <alternativeName>
        <fullName evidence="7">RNA polymerase subunit beta'</fullName>
    </alternativeName>
    <alternativeName>
        <fullName evidence="7">Transcriptase subunit beta'</fullName>
    </alternativeName>
</protein>
<comment type="cofactor">
    <cofactor evidence="7">
        <name>Mg(2+)</name>
        <dbReference type="ChEBI" id="CHEBI:18420"/>
    </cofactor>
    <text evidence="7">Binds 1 Mg(2+) ion per subunit.</text>
</comment>
<dbReference type="Gene3D" id="3.30.60.280">
    <property type="match status" value="1"/>
</dbReference>
<comment type="similarity">
    <text evidence="7 8">Belongs to the RNA polymerase beta' chain family.</text>
</comment>
<dbReference type="Gene3D" id="4.10.860.120">
    <property type="entry name" value="RNA polymerase II, clamp domain"/>
    <property type="match status" value="1"/>
</dbReference>
<dbReference type="Gene3D" id="1.10.150.390">
    <property type="match status" value="1"/>
</dbReference>
<dbReference type="Gene3D" id="2.40.50.100">
    <property type="match status" value="3"/>
</dbReference>
<dbReference type="Proteomes" id="UP000319619">
    <property type="component" value="Unassembled WGS sequence"/>
</dbReference>
<dbReference type="InterPro" id="IPR044893">
    <property type="entry name" value="RNA_pol_Rpb1_clamp_domain"/>
</dbReference>
<dbReference type="InterPro" id="IPR042102">
    <property type="entry name" value="RNA_pol_Rpb1_3_sf"/>
</dbReference>
<dbReference type="Gene3D" id="1.10.1790.20">
    <property type="match status" value="1"/>
</dbReference>
<evidence type="ECO:0000256" key="2">
    <source>
        <dbReference type="ARBA" id="ARBA00022679"/>
    </source>
</evidence>
<keyword evidence="7" id="KW-0862">Zinc</keyword>
<dbReference type="NCBIfam" id="TIGR02386">
    <property type="entry name" value="rpoC_TIGR"/>
    <property type="match status" value="1"/>
</dbReference>
<evidence type="ECO:0000313" key="12">
    <source>
        <dbReference type="Proteomes" id="UP000319619"/>
    </source>
</evidence>
<feature type="binding site" evidence="7">
    <location>
        <position position="476"/>
    </location>
    <ligand>
        <name>Mg(2+)</name>
        <dbReference type="ChEBI" id="CHEBI:18420"/>
    </ligand>
</feature>
<dbReference type="CDD" id="cd01609">
    <property type="entry name" value="RNAP_beta'_N"/>
    <property type="match status" value="1"/>
</dbReference>
<gene>
    <name evidence="7 11" type="primary">rpoC</name>
    <name evidence="11" type="ORF">CEE37_08930</name>
</gene>
<accession>A0A532UZP5</accession>
<keyword evidence="7" id="KW-0460">Magnesium</keyword>
<evidence type="ECO:0000259" key="10">
    <source>
        <dbReference type="SMART" id="SM00663"/>
    </source>
</evidence>
<evidence type="ECO:0000256" key="8">
    <source>
        <dbReference type="RuleBase" id="RU004279"/>
    </source>
</evidence>
<feature type="binding site" evidence="7">
    <location>
        <position position="67"/>
    </location>
    <ligand>
        <name>Zn(2+)</name>
        <dbReference type="ChEBI" id="CHEBI:29105"/>
        <label>1</label>
    </ligand>
</feature>
<dbReference type="GO" id="GO:0008270">
    <property type="term" value="F:zinc ion binding"/>
    <property type="evidence" value="ECO:0007669"/>
    <property type="project" value="UniProtKB-UniRule"/>
</dbReference>
<dbReference type="InterPro" id="IPR012754">
    <property type="entry name" value="DNA-dir_RpoC_beta_prime_bact"/>
</dbReference>
<comment type="caution">
    <text evidence="11">The sequence shown here is derived from an EMBL/GenBank/DDBJ whole genome shotgun (WGS) entry which is preliminary data.</text>
</comment>
<dbReference type="EMBL" id="NJBN01000005">
    <property type="protein sequence ID" value="TKJ40434.1"/>
    <property type="molecule type" value="Genomic_DNA"/>
</dbReference>
<evidence type="ECO:0000313" key="11">
    <source>
        <dbReference type="EMBL" id="TKJ40434.1"/>
    </source>
</evidence>
<sequence length="1490" mass="166720">MLNLRPNEQEHQNFTRISINLAGSNTILEKSRGEVTKPETINYRSYKPEKEGLFCEKIFGPVKDWECHCGKYRGIRYRDITCDRCGVEITRKDVRRKRMGHITLAVPIVHIWYFRSLPSKIGYILGMTVRDLESIIYYEKYVVISPGNSGLKYKDLINETEYQRLITESGQDSEKLPNDDKRKFIAKMGGEAVNDLLVGVDIEVLSAELRAQVRTETSIQRKNDAIKKLRIIEAFKVHDDGSFNRPEWMVMSVVPVVPPDLRPLVPLEGGRFATSDLNDLYRRVIIRNNRLKRLMEIQAPEVILRNEKRMLQEAVDSLFDNGRKSVAVRSDSNRPLKSLSDNLKGKQGRFRQNLLGKRVDYSGRSVIVVGPELKLNTCGLPKDMAVELFKPFIIRKLIEQEFAKTVKSAKRLVERKDDAVWGILEDIIHDHPVLLNRAPTLHRLGIQAFQPIMIEGKAIRLHPLVCAAFNADFDGDQMAVHIPLSYEAQIEAKLLMSSTQNLLHPASGRPIAIPTQDMVLGCYYLTKTRKEDLGSGRQFFGPEEVIVALDNKLISLHAQIKVRILGEMLETSAGRIIFNRILPNEVKVDTFFNELLTKKRLEQIAALCNKRVGMNQTAKFLDNLKNLGFSYATKGGLSVSLEDVEIPQEKNEMVDKAFVEVEKVQSQYETGVITDGERYNKIIDIWTHTTSDVADVMVQQLKESNQGFNPVYMMIDSGARGSKEQIRQLAGMRGLMAKPQKTMTGQKGEIIESPITANFKEGLSVLEYFISTHGARKGLADTALKTADAGYLTRRLVDVSQDVIVREKDCGTLRGIIIEAVKEGEEIASQLAERILGRVLAEDVFDPFSGEKLLDIGKMIDEEDADLLVSRAVDKVRIRSVLTCETQNGVCSHCYGMNLTNVRMVDSGEAVGVMAAQSIGEPGTQLTLRTFHIGGTASRIAEKSQVISKHDGKIEYENVYAIRHKDTDNLIALRRNGIVKVLDVDNRTIAKYDVPHGAEILVNNGTEVKSGQEIMRWDPYAASIFTSADGVVHFVDIKADQSYREEVDEATGKKQKVIIEVRNKKLNPHIHLDDEDGNKLENINIPVGANLLINDGDKVEAGDALAKIPREIAKTKDITGGLPRVAELFEVRRPKEPAIVSEIDGLVKFGSLKRGVREIVIKSHDGKMEKKYLIPFGKHIIVNDGEHIDAGDRISEGSIAPQDILNILGPSKVQEHLVNEIQAVYRLQGVKINDKHIEVIVRQMLQKVRVEEPGDTSYLEGDQVDASRFIPENKNILSMVIVEKVGDSQYQIGQMVNKTEFKRGNRKLQAAELQPAAAKPAKPAIYQPLLLGITQAALSTESFISAASFQETTRVLTEAAVERKVDFLKGLKENVIMGHLIPAGTGLSTYDNIEVEAPEEEELPDLDEVKIKTQPYRSISAPSLLFGDFGDASIEALTTEQQTDSEEGGGDEEELSDDDQTPAETDKSSDKENSKTQNDEKIIDNIDEKK</sequence>
<feature type="compositionally biased region" description="Basic and acidic residues" evidence="9">
    <location>
        <begin position="1464"/>
        <end position="1490"/>
    </location>
</feature>
<feature type="binding site" evidence="7">
    <location>
        <position position="69"/>
    </location>
    <ligand>
        <name>Zn(2+)</name>
        <dbReference type="ChEBI" id="CHEBI:29105"/>
        <label>1</label>
    </ligand>
</feature>
<dbReference type="InterPro" id="IPR000722">
    <property type="entry name" value="RNA_pol_asu"/>
</dbReference>
<dbReference type="CDD" id="cd02655">
    <property type="entry name" value="RNAP_beta'_C"/>
    <property type="match status" value="1"/>
</dbReference>
<dbReference type="GO" id="GO:0003677">
    <property type="term" value="F:DNA binding"/>
    <property type="evidence" value="ECO:0007669"/>
    <property type="project" value="UniProtKB-UniRule"/>
</dbReference>
<dbReference type="InterPro" id="IPR045867">
    <property type="entry name" value="DNA-dir_RpoC_beta_prime"/>
</dbReference>
<feature type="binding site" evidence="7">
    <location>
        <position position="474"/>
    </location>
    <ligand>
        <name>Mg(2+)</name>
        <dbReference type="ChEBI" id="CHEBI:18420"/>
    </ligand>
</feature>
<dbReference type="Gene3D" id="1.10.132.30">
    <property type="match status" value="1"/>
</dbReference>
<evidence type="ECO:0000256" key="4">
    <source>
        <dbReference type="ARBA" id="ARBA00022723"/>
    </source>
</evidence>
<dbReference type="Gene3D" id="2.40.40.20">
    <property type="match status" value="1"/>
</dbReference>
<keyword evidence="2 7" id="KW-0808">Transferase</keyword>
<keyword evidence="1 7" id="KW-0240">DNA-directed RNA polymerase</keyword>
<dbReference type="GO" id="GO:0000287">
    <property type="term" value="F:magnesium ion binding"/>
    <property type="evidence" value="ECO:0007669"/>
    <property type="project" value="UniProtKB-UniRule"/>
</dbReference>
<dbReference type="GO" id="GO:0006351">
    <property type="term" value="P:DNA-templated transcription"/>
    <property type="evidence" value="ECO:0007669"/>
    <property type="project" value="UniProtKB-UniRule"/>
</dbReference>
<dbReference type="SUPFAM" id="SSF64484">
    <property type="entry name" value="beta and beta-prime subunits of DNA dependent RNA-polymerase"/>
    <property type="match status" value="1"/>
</dbReference>
<keyword evidence="3 7" id="KW-0548">Nucleotidyltransferase</keyword>
<dbReference type="HAMAP" id="MF_01322">
    <property type="entry name" value="RNApol_bact_RpoC"/>
    <property type="match status" value="1"/>
</dbReference>
<feature type="region of interest" description="Disordered" evidence="9">
    <location>
        <begin position="1433"/>
        <end position="1490"/>
    </location>
</feature>
<organism evidence="11 12">
    <name type="scientific">candidate division LCP-89 bacterium B3_LCP</name>
    <dbReference type="NCBI Taxonomy" id="2012998"/>
    <lineage>
        <taxon>Bacteria</taxon>
        <taxon>Pseudomonadati</taxon>
        <taxon>Bacteria division LCP-89</taxon>
    </lineage>
</organism>
<evidence type="ECO:0000256" key="6">
    <source>
        <dbReference type="ARBA" id="ARBA00048552"/>
    </source>
</evidence>
<dbReference type="Gene3D" id="1.10.40.90">
    <property type="match status" value="1"/>
</dbReference>
<feature type="domain" description="RNA polymerase N-terminal" evidence="10">
    <location>
        <begin position="247"/>
        <end position="526"/>
    </location>
</feature>
<evidence type="ECO:0000256" key="9">
    <source>
        <dbReference type="SAM" id="MobiDB-lite"/>
    </source>
</evidence>
<feature type="binding site" evidence="7">
    <location>
        <position position="82"/>
    </location>
    <ligand>
        <name>Zn(2+)</name>
        <dbReference type="ChEBI" id="CHEBI:29105"/>
        <label>1</label>
    </ligand>
</feature>